<dbReference type="Proteomes" id="UP000308760">
    <property type="component" value="Unassembled WGS sequence"/>
</dbReference>
<comment type="caution">
    <text evidence="1">The sequence shown here is derived from an EMBL/GenBank/DDBJ whole genome shotgun (WGS) entry which is preliminary data.</text>
</comment>
<accession>A0A4S8Q7Q7</accession>
<dbReference type="AlphaFoldDB" id="A0A4S8Q7Q7"/>
<dbReference type="Pfam" id="PF06868">
    <property type="entry name" value="DUF1257"/>
    <property type="match status" value="1"/>
</dbReference>
<dbReference type="InterPro" id="IPR009666">
    <property type="entry name" value="Uncharacterised_Ycf35"/>
</dbReference>
<dbReference type="OrthoDB" id="163953at2"/>
<organism evidence="1 2">
    <name type="scientific">Glycomyces buryatensis</name>
    <dbReference type="NCBI Taxonomy" id="2570927"/>
    <lineage>
        <taxon>Bacteria</taxon>
        <taxon>Bacillati</taxon>
        <taxon>Actinomycetota</taxon>
        <taxon>Actinomycetes</taxon>
        <taxon>Glycomycetales</taxon>
        <taxon>Glycomycetaceae</taxon>
        <taxon>Glycomyces</taxon>
    </lineage>
</organism>
<keyword evidence="2" id="KW-1185">Reference proteome</keyword>
<dbReference type="PANTHER" id="PTHR39638">
    <property type="entry name" value="YCF35"/>
    <property type="match status" value="1"/>
</dbReference>
<gene>
    <name evidence="1" type="ORF">FAB82_21455</name>
</gene>
<reference evidence="2" key="1">
    <citation type="submission" date="2019-04" db="EMBL/GenBank/DDBJ databases">
        <title>Nocardioides xinjiangensis sp. nov.</title>
        <authorList>
            <person name="Liu S."/>
        </authorList>
    </citation>
    <scope>NUCLEOTIDE SEQUENCE [LARGE SCALE GENOMIC DNA]</scope>
    <source>
        <strain evidence="2">18</strain>
    </source>
</reference>
<dbReference type="PANTHER" id="PTHR39638:SF2">
    <property type="entry name" value="YCF35"/>
    <property type="match status" value="1"/>
</dbReference>
<name>A0A4S8Q7Q7_9ACTN</name>
<protein>
    <submittedName>
        <fullName evidence="1">DUF1257 domain-containing protein</fullName>
    </submittedName>
</protein>
<proteinExistence type="predicted"/>
<evidence type="ECO:0000313" key="1">
    <source>
        <dbReference type="EMBL" id="THV36364.1"/>
    </source>
</evidence>
<evidence type="ECO:0000313" key="2">
    <source>
        <dbReference type="Proteomes" id="UP000308760"/>
    </source>
</evidence>
<dbReference type="EMBL" id="STGY01000072">
    <property type="protein sequence ID" value="THV36364.1"/>
    <property type="molecule type" value="Genomic_DNA"/>
</dbReference>
<dbReference type="RefSeq" id="WP_136536607.1">
    <property type="nucleotide sequence ID" value="NZ_STGY01000072.1"/>
</dbReference>
<sequence length="138" mass="15476">MSHFTTMTTQITDPEALRSALGDVGYGDVEVHDHAQPLYGYLGDQRSDRANVIVRRRHIGRASNDIGFRREEDGHYLAVISEYDRRVHDDAWLGRVSARHAYNATSATLAEQGFHIADETVEEDGTVRLVLRRIGAGQ</sequence>
<reference evidence="1 2" key="2">
    <citation type="submission" date="2019-05" db="EMBL/GenBank/DDBJ databases">
        <title>Glycomyces buryatensis sp. nov.</title>
        <authorList>
            <person name="Nikitina E."/>
        </authorList>
    </citation>
    <scope>NUCLEOTIDE SEQUENCE [LARGE SCALE GENOMIC DNA]</scope>
    <source>
        <strain evidence="1 2">18</strain>
    </source>
</reference>